<protein>
    <submittedName>
        <fullName evidence="3">Uncharacterized protein LOC106821445</fullName>
    </submittedName>
</protein>
<reference evidence="3" key="1">
    <citation type="submission" date="2025-08" db="UniProtKB">
        <authorList>
            <consortium name="RefSeq"/>
        </authorList>
    </citation>
    <scope>IDENTIFICATION</scope>
</reference>
<feature type="region of interest" description="Disordered" evidence="1">
    <location>
        <begin position="69"/>
        <end position="91"/>
    </location>
</feature>
<sequence>MLIVNITRFLNNLRMLSSQLSNFTPVLVLSVKSQQAGKHYVNYLLTACIVAVATITLTADAAPLASTAAAKSTGKNDVTSPTSEQPQPRSARSIRLHYWQHPCGLDVTADASKSVETQHMKVVRRAVVALEMAASLETDLVIHRWSESFPPTVADDSLPWLPTPPVDVDEAYLDAAYDQFFIEQPKMYEHLQIFAVNFDQIYVDELKLAADGKVDPTFTDEYSSLKMELKWLLCNIRVDMVMMGHKENLPAVTEAVMPDEARDMSNLSERDFRDYITIRDYVKLLEYVSALYATAATSSQK</sequence>
<evidence type="ECO:0000313" key="3">
    <source>
        <dbReference type="RefSeq" id="XP_014681742.1"/>
    </source>
</evidence>
<name>A0ABM1FBC1_PRICU</name>
<keyword evidence="2" id="KW-1185">Reference proteome</keyword>
<evidence type="ECO:0000256" key="1">
    <source>
        <dbReference type="SAM" id="MobiDB-lite"/>
    </source>
</evidence>
<dbReference type="Proteomes" id="UP000695022">
    <property type="component" value="Unplaced"/>
</dbReference>
<organism evidence="2 3">
    <name type="scientific">Priapulus caudatus</name>
    <name type="common">Priapulid worm</name>
    <dbReference type="NCBI Taxonomy" id="37621"/>
    <lineage>
        <taxon>Eukaryota</taxon>
        <taxon>Metazoa</taxon>
        <taxon>Ecdysozoa</taxon>
        <taxon>Scalidophora</taxon>
        <taxon>Priapulida</taxon>
        <taxon>Priapulimorpha</taxon>
        <taxon>Priapulimorphida</taxon>
        <taxon>Priapulidae</taxon>
        <taxon>Priapulus</taxon>
    </lineage>
</organism>
<dbReference type="RefSeq" id="XP_014681742.1">
    <property type="nucleotide sequence ID" value="XM_014826256.1"/>
</dbReference>
<proteinExistence type="predicted"/>
<dbReference type="GeneID" id="106821445"/>
<feature type="compositionally biased region" description="Polar residues" evidence="1">
    <location>
        <begin position="75"/>
        <end position="90"/>
    </location>
</feature>
<gene>
    <name evidence="3" type="primary">LOC106821445</name>
</gene>
<accession>A0ABM1FBC1</accession>
<evidence type="ECO:0000313" key="2">
    <source>
        <dbReference type="Proteomes" id="UP000695022"/>
    </source>
</evidence>